<gene>
    <name evidence="1" type="ORF">MRATA1EN1_LOCUS26356</name>
</gene>
<organism evidence="1 2">
    <name type="scientific">Rangifer tarandus platyrhynchus</name>
    <name type="common">Svalbard reindeer</name>
    <dbReference type="NCBI Taxonomy" id="3082113"/>
    <lineage>
        <taxon>Eukaryota</taxon>
        <taxon>Metazoa</taxon>
        <taxon>Chordata</taxon>
        <taxon>Craniata</taxon>
        <taxon>Vertebrata</taxon>
        <taxon>Euteleostomi</taxon>
        <taxon>Mammalia</taxon>
        <taxon>Eutheria</taxon>
        <taxon>Laurasiatheria</taxon>
        <taxon>Artiodactyla</taxon>
        <taxon>Ruminantia</taxon>
        <taxon>Pecora</taxon>
        <taxon>Cervidae</taxon>
        <taxon>Odocoileinae</taxon>
        <taxon>Rangifer</taxon>
    </lineage>
</organism>
<reference evidence="1" key="1">
    <citation type="submission" date="2023-04" db="EMBL/GenBank/DDBJ databases">
        <authorList>
            <consortium name="ELIXIR-Norway"/>
        </authorList>
    </citation>
    <scope>NUCLEOTIDE SEQUENCE [LARGE SCALE GENOMIC DNA]</scope>
</reference>
<sequence length="113" mass="12331">MTIKPETVSHVAEKFSPFPSPSSCPPPWQPFPIKSVAWTALLSSDNSLPSVRQEPTLKPWKGSPFLHQNHNPGENIFKMLSCREGNGTLSSILASEILGTEELGGLQSNSRAF</sequence>
<name>A0ABN8ZUJ6_RANTA</name>
<accession>A0ABN8ZUJ6</accession>
<proteinExistence type="predicted"/>
<evidence type="ECO:0000313" key="2">
    <source>
        <dbReference type="Proteomes" id="UP001176941"/>
    </source>
</evidence>
<evidence type="ECO:0000313" key="1">
    <source>
        <dbReference type="EMBL" id="CAI9177394.1"/>
    </source>
</evidence>
<keyword evidence="2" id="KW-1185">Reference proteome</keyword>
<dbReference type="Proteomes" id="UP001176941">
    <property type="component" value="Chromosome 7"/>
</dbReference>
<dbReference type="EMBL" id="OX459943">
    <property type="protein sequence ID" value="CAI9177394.1"/>
    <property type="molecule type" value="Genomic_DNA"/>
</dbReference>
<protein>
    <submittedName>
        <fullName evidence="1">Uncharacterized protein</fullName>
    </submittedName>
</protein>